<feature type="domain" description="SGNH hydrolase-type esterase" evidence="1">
    <location>
        <begin position="12"/>
        <end position="191"/>
    </location>
</feature>
<evidence type="ECO:0000313" key="2">
    <source>
        <dbReference type="EMBL" id="AOM77668.1"/>
    </source>
</evidence>
<dbReference type="InterPro" id="IPR013830">
    <property type="entry name" value="SGNH_hydro"/>
</dbReference>
<dbReference type="SUPFAM" id="SSF52266">
    <property type="entry name" value="SGNH hydrolase"/>
    <property type="match status" value="1"/>
</dbReference>
<protein>
    <submittedName>
        <fullName evidence="2">Lysophospholipase</fullName>
    </submittedName>
</protein>
<sequence>MTNTETEISYLAIGDSYTIGEDVPLESSFPYQLTEELKARGLKLTKPDIIAKTGWTTSELQDGIRSAELNRKYTMVTLLIGVNNQYRGEPKEKYRNEFKELLQTAITFANGNETHVFVVSIPDWGLTPFGMESGRDIRFVSSDIDAFNAINKEESLAEGVSYTDITVASRLVVSDKELIASDGLHPSPKMYLDWALKLAPVVMEKFK</sequence>
<dbReference type="Gene3D" id="3.40.50.1110">
    <property type="entry name" value="SGNH hydrolase"/>
    <property type="match status" value="1"/>
</dbReference>
<dbReference type="OrthoDB" id="158267at2"/>
<name>A0A1D7QG42_9SPHI</name>
<evidence type="ECO:0000313" key="3">
    <source>
        <dbReference type="Proteomes" id="UP000094313"/>
    </source>
</evidence>
<evidence type="ECO:0000259" key="1">
    <source>
        <dbReference type="Pfam" id="PF13472"/>
    </source>
</evidence>
<accession>A0A1D7QG42</accession>
<dbReference type="GO" id="GO:0016788">
    <property type="term" value="F:hydrolase activity, acting on ester bonds"/>
    <property type="evidence" value="ECO:0007669"/>
    <property type="project" value="UniProtKB-ARBA"/>
</dbReference>
<gene>
    <name evidence="2" type="ORF">BFS30_11110</name>
</gene>
<keyword evidence="3" id="KW-1185">Reference proteome</keyword>
<dbReference type="InterPro" id="IPR036514">
    <property type="entry name" value="SGNH_hydro_sf"/>
</dbReference>
<dbReference type="EMBL" id="CP017141">
    <property type="protein sequence ID" value="AOM77668.1"/>
    <property type="molecule type" value="Genomic_DNA"/>
</dbReference>
<dbReference type="KEGG" id="psty:BFS30_11110"/>
<dbReference type="Pfam" id="PF13472">
    <property type="entry name" value="Lipase_GDSL_2"/>
    <property type="match status" value="1"/>
</dbReference>
<proteinExistence type="predicted"/>
<dbReference type="AlphaFoldDB" id="A0A1D7QG42"/>
<dbReference type="Proteomes" id="UP000094313">
    <property type="component" value="Chromosome"/>
</dbReference>
<reference evidence="2 3" key="1">
    <citation type="submission" date="2016-08" db="EMBL/GenBank/DDBJ databases">
        <authorList>
            <person name="Seilhamer J.J."/>
        </authorList>
    </citation>
    <scope>NUCLEOTIDE SEQUENCE [LARGE SCALE GENOMIC DNA]</scope>
    <source>
        <strain evidence="2 3">DX4</strain>
    </source>
</reference>
<dbReference type="CDD" id="cd01832">
    <property type="entry name" value="SGNH_hydrolase_like_1"/>
    <property type="match status" value="1"/>
</dbReference>
<organism evidence="2 3">
    <name type="scientific">Pedobacter steynii</name>
    <dbReference type="NCBI Taxonomy" id="430522"/>
    <lineage>
        <taxon>Bacteria</taxon>
        <taxon>Pseudomonadati</taxon>
        <taxon>Bacteroidota</taxon>
        <taxon>Sphingobacteriia</taxon>
        <taxon>Sphingobacteriales</taxon>
        <taxon>Sphingobacteriaceae</taxon>
        <taxon>Pedobacter</taxon>
    </lineage>
</organism>